<keyword evidence="2 4" id="KW-0238">DNA-binding</keyword>
<comment type="caution">
    <text evidence="6">The sequence shown here is derived from an EMBL/GenBank/DDBJ whole genome shotgun (WGS) entry which is preliminary data.</text>
</comment>
<dbReference type="RefSeq" id="WP_107213222.1">
    <property type="nucleotide sequence ID" value="NZ_KZ686268.1"/>
</dbReference>
<organism evidence="6 7">
    <name type="scientific">Pedobacter yulinensis</name>
    <dbReference type="NCBI Taxonomy" id="2126353"/>
    <lineage>
        <taxon>Bacteria</taxon>
        <taxon>Pseudomonadati</taxon>
        <taxon>Bacteroidota</taxon>
        <taxon>Sphingobacteriia</taxon>
        <taxon>Sphingobacteriales</taxon>
        <taxon>Sphingobacteriaceae</taxon>
        <taxon>Pedobacter</taxon>
    </lineage>
</organism>
<evidence type="ECO:0000256" key="4">
    <source>
        <dbReference type="PROSITE-ProRule" id="PRU00335"/>
    </source>
</evidence>
<proteinExistence type="predicted"/>
<dbReference type="Gene3D" id="1.10.357.10">
    <property type="entry name" value="Tetracycline Repressor, domain 2"/>
    <property type="match status" value="1"/>
</dbReference>
<dbReference type="PROSITE" id="PS50977">
    <property type="entry name" value="HTH_TETR_2"/>
    <property type="match status" value="1"/>
</dbReference>
<dbReference type="InterPro" id="IPR001647">
    <property type="entry name" value="HTH_TetR"/>
</dbReference>
<dbReference type="SUPFAM" id="SSF46689">
    <property type="entry name" value="Homeodomain-like"/>
    <property type="match status" value="1"/>
</dbReference>
<protein>
    <submittedName>
        <fullName evidence="6">TetR family transcriptional regulator</fullName>
    </submittedName>
</protein>
<feature type="domain" description="HTH tetR-type" evidence="5">
    <location>
        <begin position="5"/>
        <end position="65"/>
    </location>
</feature>
<keyword evidence="7" id="KW-1185">Reference proteome</keyword>
<evidence type="ECO:0000256" key="2">
    <source>
        <dbReference type="ARBA" id="ARBA00023125"/>
    </source>
</evidence>
<gene>
    <name evidence="6" type="ORF">C7T94_02230</name>
</gene>
<dbReference type="SUPFAM" id="SSF48498">
    <property type="entry name" value="Tetracyclin repressor-like, C-terminal domain"/>
    <property type="match status" value="1"/>
</dbReference>
<dbReference type="OrthoDB" id="9798857at2"/>
<keyword evidence="3" id="KW-0804">Transcription</keyword>
<dbReference type="GO" id="GO:0003677">
    <property type="term" value="F:DNA binding"/>
    <property type="evidence" value="ECO:0007669"/>
    <property type="project" value="UniProtKB-UniRule"/>
</dbReference>
<dbReference type="EMBL" id="PYLS01000001">
    <property type="protein sequence ID" value="PST84958.1"/>
    <property type="molecule type" value="Genomic_DNA"/>
</dbReference>
<dbReference type="PANTHER" id="PTHR47506">
    <property type="entry name" value="TRANSCRIPTIONAL REGULATORY PROTEIN"/>
    <property type="match status" value="1"/>
</dbReference>
<dbReference type="PROSITE" id="PS01081">
    <property type="entry name" value="HTH_TETR_1"/>
    <property type="match status" value="1"/>
</dbReference>
<evidence type="ECO:0000313" key="7">
    <source>
        <dbReference type="Proteomes" id="UP000240912"/>
    </source>
</evidence>
<dbReference type="Pfam" id="PF16925">
    <property type="entry name" value="TetR_C_13"/>
    <property type="match status" value="1"/>
</dbReference>
<dbReference type="InterPro" id="IPR036271">
    <property type="entry name" value="Tet_transcr_reg_TetR-rel_C_sf"/>
</dbReference>
<dbReference type="PRINTS" id="PR00455">
    <property type="entry name" value="HTHTETR"/>
</dbReference>
<dbReference type="InterPro" id="IPR011075">
    <property type="entry name" value="TetR_C"/>
</dbReference>
<reference evidence="6 7" key="1">
    <citation type="submission" date="2018-03" db="EMBL/GenBank/DDBJ databases">
        <authorList>
            <person name="Keele B.F."/>
        </authorList>
    </citation>
    <scope>NUCLEOTIDE SEQUENCE [LARGE SCALE GENOMIC DNA]</scope>
    <source>
        <strain evidence="6 7">YL28-9</strain>
    </source>
</reference>
<dbReference type="Pfam" id="PF00440">
    <property type="entry name" value="TetR_N"/>
    <property type="match status" value="1"/>
</dbReference>
<name>A0A2T3HR92_9SPHI</name>
<dbReference type="InterPro" id="IPR009057">
    <property type="entry name" value="Homeodomain-like_sf"/>
</dbReference>
<evidence type="ECO:0000313" key="6">
    <source>
        <dbReference type="EMBL" id="PST84958.1"/>
    </source>
</evidence>
<accession>A0A2T3HR92</accession>
<keyword evidence="1" id="KW-0805">Transcription regulation</keyword>
<dbReference type="InterPro" id="IPR023772">
    <property type="entry name" value="DNA-bd_HTH_TetR-type_CS"/>
</dbReference>
<evidence type="ECO:0000256" key="3">
    <source>
        <dbReference type="ARBA" id="ARBA00023163"/>
    </source>
</evidence>
<sequence length="195" mass="22120">MSKAQTTRSNILLQAFGLIYRQGYQATSIDDIIAKTEVTKGAFFYHFKNKEEMGLAIVNEIMYTGLIPYMKDILDRPGNVRVNLYQMMENLLHSDVFFNVEYGCPAVNLIDEMAPLNKSFHQALSRIMKQWHEAIAAAIVRAQRNGQLTDAHRPGHLATYIIASYSGIRNTGKIMGKAAYAAFLDEYEKFLNQLT</sequence>
<evidence type="ECO:0000256" key="1">
    <source>
        <dbReference type="ARBA" id="ARBA00023015"/>
    </source>
</evidence>
<evidence type="ECO:0000259" key="5">
    <source>
        <dbReference type="PROSITE" id="PS50977"/>
    </source>
</evidence>
<dbReference type="AlphaFoldDB" id="A0A2T3HR92"/>
<dbReference type="Proteomes" id="UP000240912">
    <property type="component" value="Unassembled WGS sequence"/>
</dbReference>
<dbReference type="PANTHER" id="PTHR47506:SF6">
    <property type="entry name" value="HTH-TYPE TRANSCRIPTIONAL REPRESSOR NEMR"/>
    <property type="match status" value="1"/>
</dbReference>
<feature type="DNA-binding region" description="H-T-H motif" evidence="4">
    <location>
        <begin position="28"/>
        <end position="47"/>
    </location>
</feature>